<keyword evidence="5" id="KW-0175">Coiled coil</keyword>
<dbReference type="SUPFAM" id="SSF54001">
    <property type="entry name" value="Cysteine proteinases"/>
    <property type="match status" value="1"/>
</dbReference>
<feature type="compositionally biased region" description="Basic and acidic residues" evidence="6">
    <location>
        <begin position="172"/>
        <end position="202"/>
    </location>
</feature>
<evidence type="ECO:0000256" key="6">
    <source>
        <dbReference type="SAM" id="MobiDB-lite"/>
    </source>
</evidence>
<dbReference type="Proteomes" id="UP000002805">
    <property type="component" value="Chromosome"/>
</dbReference>
<keyword evidence="2" id="KW-0645">Protease</keyword>
<dbReference type="InterPro" id="IPR051202">
    <property type="entry name" value="Peptidase_C40"/>
</dbReference>
<dbReference type="Pfam" id="PF00877">
    <property type="entry name" value="NLPC_P60"/>
    <property type="match status" value="1"/>
</dbReference>
<evidence type="ECO:0000259" key="7">
    <source>
        <dbReference type="PROSITE" id="PS51935"/>
    </source>
</evidence>
<feature type="non-terminal residue" evidence="8">
    <location>
        <position position="402"/>
    </location>
</feature>
<feature type="region of interest" description="Disordered" evidence="6">
    <location>
        <begin position="172"/>
        <end position="217"/>
    </location>
</feature>
<feature type="compositionally biased region" description="Low complexity" evidence="6">
    <location>
        <begin position="279"/>
        <end position="297"/>
    </location>
</feature>
<keyword evidence="3" id="KW-0378">Hydrolase</keyword>
<dbReference type="InterPro" id="IPR000064">
    <property type="entry name" value="NLP_P60_dom"/>
</dbReference>
<dbReference type="GO" id="GO:0006508">
    <property type="term" value="P:proteolysis"/>
    <property type="evidence" value="ECO:0007669"/>
    <property type="project" value="UniProtKB-KW"/>
</dbReference>
<keyword evidence="9" id="KW-1185">Reference proteome</keyword>
<proteinExistence type="inferred from homology"/>
<dbReference type="HOGENOM" id="CLU_034085_1_2_11"/>
<feature type="compositionally biased region" description="Polar residues" evidence="6">
    <location>
        <begin position="203"/>
        <end position="217"/>
    </location>
</feature>
<dbReference type="PANTHER" id="PTHR47053:SF1">
    <property type="entry name" value="MUREIN DD-ENDOPEPTIDASE MEPH-RELATED"/>
    <property type="match status" value="1"/>
</dbReference>
<evidence type="ECO:0000313" key="9">
    <source>
        <dbReference type="Proteomes" id="UP000002805"/>
    </source>
</evidence>
<feature type="region of interest" description="Disordered" evidence="6">
    <location>
        <begin position="1"/>
        <end position="47"/>
    </location>
</feature>
<evidence type="ECO:0000256" key="4">
    <source>
        <dbReference type="ARBA" id="ARBA00022807"/>
    </source>
</evidence>
<keyword evidence="4" id="KW-0788">Thiol protease</keyword>
<evidence type="ECO:0000313" key="8">
    <source>
        <dbReference type="EMBL" id="EFH31160.1"/>
    </source>
</evidence>
<gene>
    <name evidence="8" type="ORF">SSDG_06396</name>
</gene>
<accession>D6X7P2</accession>
<comment type="similarity">
    <text evidence="1">Belongs to the peptidase C40 family.</text>
</comment>
<evidence type="ECO:0000256" key="1">
    <source>
        <dbReference type="ARBA" id="ARBA00007074"/>
    </source>
</evidence>
<dbReference type="InterPro" id="IPR038765">
    <property type="entry name" value="Papain-like_cys_pep_sf"/>
</dbReference>
<dbReference type="AlphaFoldDB" id="D6X7P2"/>
<name>D6X7P2_STRE2</name>
<dbReference type="Gene3D" id="3.90.1720.10">
    <property type="entry name" value="endopeptidase domain like (from Nostoc punctiforme)"/>
    <property type="match status" value="1"/>
</dbReference>
<evidence type="ECO:0000256" key="2">
    <source>
        <dbReference type="ARBA" id="ARBA00022670"/>
    </source>
</evidence>
<evidence type="ECO:0000256" key="3">
    <source>
        <dbReference type="ARBA" id="ARBA00022801"/>
    </source>
</evidence>
<dbReference type="GO" id="GO:0008234">
    <property type="term" value="F:cysteine-type peptidase activity"/>
    <property type="evidence" value="ECO:0007669"/>
    <property type="project" value="UniProtKB-KW"/>
</dbReference>
<evidence type="ECO:0000256" key="5">
    <source>
        <dbReference type="SAM" id="Coils"/>
    </source>
</evidence>
<protein>
    <submittedName>
        <fullName evidence="8">NLP/P60-family protein</fullName>
    </submittedName>
</protein>
<organism evidence="8 9">
    <name type="scientific">Streptomyces pristinaespiralis (strain ATCC 25486 / DSM 40338 / CBS 914.69 / JCM 4507 / KCC S-0507 / NBRC 13074 / NRRL 2958 / 5647)</name>
    <dbReference type="NCBI Taxonomy" id="457429"/>
    <lineage>
        <taxon>Bacteria</taxon>
        <taxon>Bacillati</taxon>
        <taxon>Actinomycetota</taxon>
        <taxon>Actinomycetes</taxon>
        <taxon>Kitasatosporales</taxon>
        <taxon>Streptomycetaceae</taxon>
        <taxon>Streptomyces</taxon>
    </lineage>
</organism>
<dbReference type="eggNOG" id="COG1196">
    <property type="taxonomic scope" value="Bacteria"/>
</dbReference>
<reference evidence="9" key="2">
    <citation type="submission" date="2009-10" db="EMBL/GenBank/DDBJ databases">
        <title>The genome sequence of Streptomyces pristinaespiralis strain ATCC 25486.</title>
        <authorList>
            <consortium name="The Broad Institute Genome Sequencing Platform"/>
            <consortium name="Broad Institute Microbial Sequencing Center"/>
            <person name="Fischbach M."/>
            <person name="Godfrey P."/>
            <person name="Ward D."/>
            <person name="Young S."/>
            <person name="Zeng Q."/>
            <person name="Koehrsen M."/>
            <person name="Alvarado L."/>
            <person name="Berlin A.M."/>
            <person name="Bochicchio J."/>
            <person name="Borenstein D."/>
            <person name="Chapman S.B."/>
            <person name="Chen Z."/>
            <person name="Engels R."/>
            <person name="Freedman E."/>
            <person name="Gellesch M."/>
            <person name="Goldberg J."/>
            <person name="Griggs A."/>
            <person name="Gujja S."/>
            <person name="Heilman E.R."/>
            <person name="Heiman D.I."/>
            <person name="Hepburn T.A."/>
            <person name="Howarth C."/>
            <person name="Jen D."/>
            <person name="Larson L."/>
            <person name="Lewis B."/>
            <person name="Mehta T."/>
            <person name="Park D."/>
            <person name="Pearson M."/>
            <person name="Richards J."/>
            <person name="Roberts A."/>
            <person name="Saif S."/>
            <person name="Shea T.D."/>
            <person name="Shenoy N."/>
            <person name="Sisk P."/>
            <person name="Stolte C."/>
            <person name="Sykes S.N."/>
            <person name="Thomson T."/>
            <person name="Walk T."/>
            <person name="White J."/>
            <person name="Yandava C."/>
            <person name="Straight P."/>
            <person name="Clardy J."/>
            <person name="Hung D."/>
            <person name="Kolter R."/>
            <person name="Mekalanos J."/>
            <person name="Walker S."/>
            <person name="Walsh C.T."/>
            <person name="Wieland-Brown L.C."/>
            <person name="Haas B."/>
            <person name="Nusbaum C."/>
            <person name="Birren B."/>
        </authorList>
    </citation>
    <scope>NUCLEOTIDE SEQUENCE [LARGE SCALE GENOMIC DNA]</scope>
    <source>
        <strain evidence="9">ATCC 25486 / DSM 40338 / CBS 914.69 / JCM 4507 / NBRC 13074 / NRRL 2958 / 5647</strain>
    </source>
</reference>
<dbReference type="eggNOG" id="COG0791">
    <property type="taxonomic scope" value="Bacteria"/>
</dbReference>
<reference evidence="9" key="1">
    <citation type="submission" date="2008-02" db="EMBL/GenBank/DDBJ databases">
        <authorList>
            <consortium name="The Broad Institute Genome Sequencing Platform"/>
            <person name="Fischbach M."/>
            <person name="Ward D."/>
            <person name="Young S."/>
            <person name="Jaffe D."/>
            <person name="Gnerre S."/>
            <person name="Berlin A."/>
            <person name="Heiman D."/>
            <person name="Hepburn T."/>
            <person name="Sykes S."/>
            <person name="Alvarado L."/>
            <person name="Kodira C.D."/>
            <person name="Straight P."/>
            <person name="Clardy J."/>
            <person name="Hung D."/>
            <person name="Kolter R."/>
            <person name="Mekalanos J."/>
            <person name="Walker S."/>
            <person name="Walsh C.T."/>
            <person name="Lander E."/>
            <person name="Galagan J."/>
            <person name="Nusbaum C."/>
            <person name="Birren B."/>
        </authorList>
    </citation>
    <scope>NUCLEOTIDE SEQUENCE [LARGE SCALE GENOMIC DNA]</scope>
    <source>
        <strain evidence="9">ATCC 25486 / DSM 40338 / CBS 914.69 / JCM 4507 / NBRC 13074 / NRRL 2958 / 5647</strain>
    </source>
</reference>
<feature type="region of interest" description="Disordered" evidence="6">
    <location>
        <begin position="251"/>
        <end position="297"/>
    </location>
</feature>
<feature type="domain" description="NlpC/P60" evidence="7">
    <location>
        <begin position="300"/>
        <end position="402"/>
    </location>
</feature>
<dbReference type="PROSITE" id="PS51935">
    <property type="entry name" value="NLPC_P60"/>
    <property type="match status" value="1"/>
</dbReference>
<dbReference type="PANTHER" id="PTHR47053">
    <property type="entry name" value="MUREIN DD-ENDOPEPTIDASE MEPH-RELATED"/>
    <property type="match status" value="1"/>
</dbReference>
<sequence>MPRSVRRASSVRPNPTANPVGGPRKKEMPALASHRKPRSRTAKPSTAVGFTTAALAGVTLLSTQSATAAPNDPKPSIEEVQKKVDDLYRQAGSATQEFNKAKEATAEKRQEVDRLLDEAAQRTEKLNESRRALGNYAAAQYRTGSVTPTAALMFADSPQAYFDQTQLMDRMTDQQRRAVSEYETERAAAAKQRAEATKRLESLTDSQEALRTSKQTVQTKLAEARALLSELTAEEKARLAAIERQKEEEARRKAEAKAKAEAAARAEAERQQQERETTPDTGATDPGTDTGTGTDDGTYAAKADKVLAFARAQIGKPYVWGATGPSSYDCSGLTAAAWKAAGVDLPRTTWDQVKVGTRVGTADLLPGDLVFFYDDISHVGIYIGERQDDPRAQAGHERPRGV</sequence>
<dbReference type="Gene3D" id="6.10.250.3150">
    <property type="match status" value="1"/>
</dbReference>
<feature type="coiled-coil region" evidence="5">
    <location>
        <begin position="77"/>
        <end position="132"/>
    </location>
</feature>
<dbReference type="EMBL" id="CM000950">
    <property type="protein sequence ID" value="EFH31160.1"/>
    <property type="molecule type" value="Genomic_DNA"/>
</dbReference>
<feature type="compositionally biased region" description="Basic and acidic residues" evidence="6">
    <location>
        <begin position="251"/>
        <end position="278"/>
    </location>
</feature>